<dbReference type="InterPro" id="IPR005119">
    <property type="entry name" value="LysR_subst-bd"/>
</dbReference>
<dbReference type="PROSITE" id="PS50931">
    <property type="entry name" value="HTH_LYSR"/>
    <property type="match status" value="1"/>
</dbReference>
<dbReference type="Proteomes" id="UP000239181">
    <property type="component" value="Unassembled WGS sequence"/>
</dbReference>
<dbReference type="GO" id="GO:0003700">
    <property type="term" value="F:DNA-binding transcription factor activity"/>
    <property type="evidence" value="ECO:0007669"/>
    <property type="project" value="InterPro"/>
</dbReference>
<dbReference type="EMBL" id="PDET01000001">
    <property type="protein sequence ID" value="PRD17462.1"/>
    <property type="molecule type" value="Genomic_DNA"/>
</dbReference>
<dbReference type="Pfam" id="PF03466">
    <property type="entry name" value="LysR_substrate"/>
    <property type="match status" value="1"/>
</dbReference>
<dbReference type="InterPro" id="IPR036388">
    <property type="entry name" value="WH-like_DNA-bd_sf"/>
</dbReference>
<protein>
    <submittedName>
        <fullName evidence="6">LysR family transcriptional regulator</fullName>
    </submittedName>
</protein>
<dbReference type="AlphaFoldDB" id="A0A2S9II45"/>
<dbReference type="InterPro" id="IPR058163">
    <property type="entry name" value="LysR-type_TF_proteobact-type"/>
</dbReference>
<dbReference type="CDD" id="cd08422">
    <property type="entry name" value="PBP2_CrgA_like"/>
    <property type="match status" value="1"/>
</dbReference>
<dbReference type="InterPro" id="IPR036390">
    <property type="entry name" value="WH_DNA-bd_sf"/>
</dbReference>
<evidence type="ECO:0000259" key="5">
    <source>
        <dbReference type="PROSITE" id="PS50931"/>
    </source>
</evidence>
<organism evidence="6 7">
    <name type="scientific">Pantoea coffeiphila</name>
    <dbReference type="NCBI Taxonomy" id="1465635"/>
    <lineage>
        <taxon>Bacteria</taxon>
        <taxon>Pseudomonadati</taxon>
        <taxon>Pseudomonadota</taxon>
        <taxon>Gammaproteobacteria</taxon>
        <taxon>Enterobacterales</taxon>
        <taxon>Erwiniaceae</taxon>
        <taxon>Pantoea</taxon>
    </lineage>
</organism>
<dbReference type="Gene3D" id="1.10.10.10">
    <property type="entry name" value="Winged helix-like DNA-binding domain superfamily/Winged helix DNA-binding domain"/>
    <property type="match status" value="1"/>
</dbReference>
<evidence type="ECO:0000256" key="4">
    <source>
        <dbReference type="ARBA" id="ARBA00023163"/>
    </source>
</evidence>
<keyword evidence="4" id="KW-0804">Transcription</keyword>
<accession>A0A2S9II45</accession>
<dbReference type="SUPFAM" id="SSF46785">
    <property type="entry name" value="Winged helix' DNA-binding domain"/>
    <property type="match status" value="1"/>
</dbReference>
<feature type="domain" description="HTH lysR-type" evidence="5">
    <location>
        <begin position="5"/>
        <end position="60"/>
    </location>
</feature>
<keyword evidence="3" id="KW-0238">DNA-binding</keyword>
<evidence type="ECO:0000256" key="1">
    <source>
        <dbReference type="ARBA" id="ARBA00009437"/>
    </source>
</evidence>
<dbReference type="Gene3D" id="3.40.190.290">
    <property type="match status" value="1"/>
</dbReference>
<keyword evidence="2" id="KW-0805">Transcription regulation</keyword>
<sequence>MHAHLDKIHTFFAIVDSGSFTRAASNLGLSRAMVSLHIKSLEQLLGVTLLVRNTRSLALTGHGQQFYQDFKLIFADIDRAVSRVATEHHSLSGELRITSTWEYGQQFLMPLVSEFCQRHPLLKLNYSVGASLDDLVSNKLDVAIRLGALRDSSLKSRRLADYAILLVASPALVNHCRPQDLQEVSALPWIHNSNLTHPGRWTFRGVDNRLSELKSDAAYTANSAQIVRQMVLAGMGVAVLPEWLVREDIATGRLQHLFKECQLPDQPVSAVFSGQGEMQRKTRLFIDFLAQKLSIQPG</sequence>
<evidence type="ECO:0000313" key="6">
    <source>
        <dbReference type="EMBL" id="PRD17462.1"/>
    </source>
</evidence>
<dbReference type="GO" id="GO:0006351">
    <property type="term" value="P:DNA-templated transcription"/>
    <property type="evidence" value="ECO:0007669"/>
    <property type="project" value="TreeGrafter"/>
</dbReference>
<name>A0A2S9II45_9GAMM</name>
<gene>
    <name evidence="6" type="ORF">CQW29_02210</name>
</gene>
<dbReference type="PANTHER" id="PTHR30537:SF66">
    <property type="entry name" value="IRON-REGULATED VIRULENCE REGULATORY PROTEIN IRGB"/>
    <property type="match status" value="1"/>
</dbReference>
<comment type="similarity">
    <text evidence="1">Belongs to the LysR transcriptional regulatory family.</text>
</comment>
<evidence type="ECO:0000256" key="3">
    <source>
        <dbReference type="ARBA" id="ARBA00023125"/>
    </source>
</evidence>
<comment type="caution">
    <text evidence="6">The sequence shown here is derived from an EMBL/GenBank/DDBJ whole genome shotgun (WGS) entry which is preliminary data.</text>
</comment>
<dbReference type="PANTHER" id="PTHR30537">
    <property type="entry name" value="HTH-TYPE TRANSCRIPTIONAL REGULATOR"/>
    <property type="match status" value="1"/>
</dbReference>
<evidence type="ECO:0000256" key="2">
    <source>
        <dbReference type="ARBA" id="ARBA00023015"/>
    </source>
</evidence>
<keyword evidence="7" id="KW-1185">Reference proteome</keyword>
<reference evidence="6 7" key="1">
    <citation type="submission" date="2017-10" db="EMBL/GenBank/DDBJ databases">
        <title>Draft genome of two endophytic bacteria isolated from 'guarana' Paullinia cupana (Mart.) Ducke.</title>
        <authorList>
            <person name="Siqueira K.A."/>
            <person name="Liotti R.G."/>
            <person name="Mendes T.A."/>
            <person name="Soares M.A."/>
        </authorList>
    </citation>
    <scope>NUCLEOTIDE SEQUENCE [LARGE SCALE GENOMIC DNA]</scope>
    <source>
        <strain evidence="6 7">342</strain>
    </source>
</reference>
<dbReference type="Pfam" id="PF00126">
    <property type="entry name" value="HTH_1"/>
    <property type="match status" value="1"/>
</dbReference>
<evidence type="ECO:0000313" key="7">
    <source>
        <dbReference type="Proteomes" id="UP000239181"/>
    </source>
</evidence>
<dbReference type="InterPro" id="IPR000847">
    <property type="entry name" value="LysR_HTH_N"/>
</dbReference>
<dbReference type="GO" id="GO:0043565">
    <property type="term" value="F:sequence-specific DNA binding"/>
    <property type="evidence" value="ECO:0007669"/>
    <property type="project" value="TreeGrafter"/>
</dbReference>
<dbReference type="FunFam" id="1.10.10.10:FF:000001">
    <property type="entry name" value="LysR family transcriptional regulator"/>
    <property type="match status" value="1"/>
</dbReference>
<dbReference type="SUPFAM" id="SSF53850">
    <property type="entry name" value="Periplasmic binding protein-like II"/>
    <property type="match status" value="1"/>
</dbReference>
<proteinExistence type="inferred from homology"/>
<dbReference type="PRINTS" id="PR00039">
    <property type="entry name" value="HTHLYSR"/>
</dbReference>